<dbReference type="EMBL" id="LJDB01000008">
    <property type="protein sequence ID" value="ONI42686.1"/>
    <property type="molecule type" value="Genomic_DNA"/>
</dbReference>
<accession>A0ACC8XGI4</accession>
<gene>
    <name evidence="1" type="ORF">AN396_13405</name>
</gene>
<protein>
    <submittedName>
        <fullName evidence="1">tRNA-specific adenosine deaminase</fullName>
    </submittedName>
</protein>
<name>A0ACC8XGI4_9FIRM</name>
<comment type="caution">
    <text evidence="1">The sequence shown here is derived from an EMBL/GenBank/DDBJ whole genome shotgun (WGS) entry which is preliminary data.</text>
</comment>
<organism evidence="1 2">
    <name type="scientific">Candidatus Epulonipiscium fishelsonii</name>
    <dbReference type="NCBI Taxonomy" id="77094"/>
    <lineage>
        <taxon>Bacteria</taxon>
        <taxon>Bacillati</taxon>
        <taxon>Bacillota</taxon>
        <taxon>Clostridia</taxon>
        <taxon>Lachnospirales</taxon>
        <taxon>Lachnospiraceae</taxon>
        <taxon>Candidatus Epulonipiscium</taxon>
    </lineage>
</organism>
<sequence>MHEIFMMEALRQADIALSLDEIPIGAIITHKNKIIGKACNQRNTYKNSLYHAEILAINQACETIGDWRLEECTIYITLEPCPMCAGAIIQSRIPTVVYGASSPKSGCAGSILNILEMDALNHKCEVIRGIKEEECTKKLTNYFQQLRLKK</sequence>
<reference evidence="1" key="1">
    <citation type="submission" date="2016-08" db="EMBL/GenBank/DDBJ databases">
        <authorList>
            <person name="Ngugi D.K."/>
            <person name="Miyake S."/>
            <person name="Stingl U."/>
        </authorList>
    </citation>
    <scope>NUCLEOTIDE SEQUENCE</scope>
    <source>
        <strain evidence="1">SCG-B11WGA-EpuloA1</strain>
    </source>
</reference>
<evidence type="ECO:0000313" key="2">
    <source>
        <dbReference type="Proteomes" id="UP000188605"/>
    </source>
</evidence>
<dbReference type="Proteomes" id="UP000188605">
    <property type="component" value="Unassembled WGS sequence"/>
</dbReference>
<keyword evidence="2" id="KW-1185">Reference proteome</keyword>
<evidence type="ECO:0000313" key="1">
    <source>
        <dbReference type="EMBL" id="ONI42686.1"/>
    </source>
</evidence>
<proteinExistence type="predicted"/>